<dbReference type="Proteomes" id="UP000225889">
    <property type="component" value="Unassembled WGS sequence"/>
</dbReference>
<dbReference type="InterPro" id="IPR038628">
    <property type="entry name" value="XkdM-like_sf"/>
</dbReference>
<dbReference type="Gene3D" id="2.30.110.40">
    <property type="entry name" value="Phage tail tube protein"/>
    <property type="match status" value="1"/>
</dbReference>
<sequence length="143" mass="16003">MQGFNDEQVINGTWGELWIDSEYMAEVIACKAELKGKYSDIQRIRRLTQGKKLTGLEGSGEVKLHKVSSFVAKKVLEAFKNGKVPKFTIISKVSDPDNGGTERVALYNCVFEKATLADWEAGKNGEESYSFTFTDCEYLDSID</sequence>
<dbReference type="EMBL" id="PDYF01000007">
    <property type="protein sequence ID" value="PHU36008.1"/>
    <property type="molecule type" value="Genomic_DNA"/>
</dbReference>
<dbReference type="SUPFAM" id="SSF69279">
    <property type="entry name" value="Phage tail proteins"/>
    <property type="match status" value="1"/>
</dbReference>
<dbReference type="Pfam" id="PF09393">
    <property type="entry name" value="DUF2001"/>
    <property type="match status" value="1"/>
</dbReference>
<dbReference type="AlphaFoldDB" id="A0A2G3DY76"/>
<dbReference type="InterPro" id="IPR018989">
    <property type="entry name" value="DUF2001"/>
</dbReference>
<name>A0A2G3DY76_9FIRM</name>
<reference evidence="1 2" key="2">
    <citation type="submission" date="2017-10" db="EMBL/GenBank/DDBJ databases">
        <authorList>
            <person name="Banno H."/>
            <person name="Chua N.-H."/>
        </authorList>
    </citation>
    <scope>NUCLEOTIDE SEQUENCE [LARGE SCALE GENOMIC DNA]</scope>
    <source>
        <strain evidence="1 2">JK626</strain>
    </source>
</reference>
<evidence type="ECO:0000313" key="2">
    <source>
        <dbReference type="Proteomes" id="UP000225889"/>
    </source>
</evidence>
<comment type="caution">
    <text evidence="1">The sequence shown here is derived from an EMBL/GenBank/DDBJ whole genome shotgun (WGS) entry which is preliminary data.</text>
</comment>
<gene>
    <name evidence="1" type="ORF">CSX01_01885</name>
</gene>
<proteinExistence type="predicted"/>
<protein>
    <recommendedName>
        <fullName evidence="3">Phage portal protein</fullName>
    </recommendedName>
</protein>
<evidence type="ECO:0008006" key="3">
    <source>
        <dbReference type="Google" id="ProtNLM"/>
    </source>
</evidence>
<evidence type="ECO:0000313" key="1">
    <source>
        <dbReference type="EMBL" id="PHU36008.1"/>
    </source>
</evidence>
<reference evidence="1 2" key="1">
    <citation type="submission" date="2017-10" db="EMBL/GenBank/DDBJ databases">
        <title>Resolving the taxonomy of Roseburia spp., Eubacterium rectale and Agathobacter spp. through phylogenomic analysis.</title>
        <authorList>
            <person name="Sheridan P.O."/>
            <person name="Walker A.W."/>
            <person name="Duncan S.H."/>
            <person name="Scott K.P."/>
            <person name="Toole P.W.O."/>
            <person name="Luis P."/>
            <person name="Flint H.J."/>
        </authorList>
    </citation>
    <scope>NUCLEOTIDE SEQUENCE [LARGE SCALE GENOMIC DNA]</scope>
    <source>
        <strain evidence="1 2">JK626</strain>
    </source>
</reference>
<dbReference type="RefSeq" id="WP_099391227.1">
    <property type="nucleotide sequence ID" value="NZ_PDYF01000007.1"/>
</dbReference>
<accession>A0A2G3DY76</accession>
<organism evidence="1 2">
    <name type="scientific">Pseudobutyrivibrio ruminis</name>
    <dbReference type="NCBI Taxonomy" id="46206"/>
    <lineage>
        <taxon>Bacteria</taxon>
        <taxon>Bacillati</taxon>
        <taxon>Bacillota</taxon>
        <taxon>Clostridia</taxon>
        <taxon>Lachnospirales</taxon>
        <taxon>Lachnospiraceae</taxon>
        <taxon>Pseudobutyrivibrio</taxon>
    </lineage>
</organism>